<dbReference type="Proteomes" id="UP000008037">
    <property type="component" value="Chromosome"/>
</dbReference>
<name>K0IHM3_NITGG</name>
<dbReference type="InParanoid" id="K0IHM3"/>
<dbReference type="KEGG" id="nga:Ngar_c03300"/>
<gene>
    <name evidence="2" type="ordered locus">Ngar_c03300</name>
    <name evidence="3" type="ordered locus">Ngar_c03590</name>
</gene>
<keyword evidence="1" id="KW-1133">Transmembrane helix</keyword>
<dbReference type="EMBL" id="CP002408">
    <property type="protein sequence ID" value="AFU57278.1"/>
    <property type="molecule type" value="Genomic_DNA"/>
</dbReference>
<dbReference type="KEGG" id="nga:Ngar_c03590"/>
<feature type="transmembrane region" description="Helical" evidence="1">
    <location>
        <begin position="31"/>
        <end position="51"/>
    </location>
</feature>
<dbReference type="HOGENOM" id="CLU_2857204_0_0_2"/>
<keyword evidence="4" id="KW-1185">Reference proteome</keyword>
<sequence length="64" mass="6807">MIASDSSQTTTRTAKFRNFAMDAEQFIRDNIGLVVFVVFAILIGLALAALFTKPGKKMAAAVAG</sequence>
<evidence type="ECO:0000313" key="2">
    <source>
        <dbReference type="EMBL" id="AFU57278.1"/>
    </source>
</evidence>
<evidence type="ECO:0000256" key="1">
    <source>
        <dbReference type="SAM" id="Phobius"/>
    </source>
</evidence>
<proteinExistence type="predicted"/>
<evidence type="ECO:0000313" key="4">
    <source>
        <dbReference type="Proteomes" id="UP000008037"/>
    </source>
</evidence>
<dbReference type="AlphaFoldDB" id="K0IHM3"/>
<evidence type="ECO:0000313" key="3">
    <source>
        <dbReference type="EMBL" id="AFU57307.1"/>
    </source>
</evidence>
<dbReference type="BioCyc" id="CNIT1237085:G1324-330-MONOMER"/>
<reference evidence="3 4" key="1">
    <citation type="journal article" date="2012" name="Environ. Microbiol.">
        <title>The genome of the ammonia-oxidizing Candidatus Nitrososphaera gargensis: insights into metabolic versatility and environmental adaptations.</title>
        <authorList>
            <person name="Spang A."/>
            <person name="Poehlein A."/>
            <person name="Offre P."/>
            <person name="Zumbragel S."/>
            <person name="Haider S."/>
            <person name="Rychlik N."/>
            <person name="Nowka B."/>
            <person name="Schmeisser C."/>
            <person name="Lebedeva E.V."/>
            <person name="Rattei T."/>
            <person name="Bohm C."/>
            <person name="Schmid M."/>
            <person name="Galushko A."/>
            <person name="Hatzenpichler R."/>
            <person name="Weinmaier T."/>
            <person name="Daniel R."/>
            <person name="Schleper C."/>
            <person name="Spieck E."/>
            <person name="Streit W."/>
            <person name="Wagner M."/>
        </authorList>
    </citation>
    <scope>NUCLEOTIDE SEQUENCE [LARGE SCALE GENOMIC DNA]</scope>
    <source>
        <strain evidence="3">Enrichment culture Ga9.2</strain>
        <strain evidence="4">Ga9.2</strain>
    </source>
</reference>
<keyword evidence="1" id="KW-0472">Membrane</keyword>
<dbReference type="EMBL" id="CP002408">
    <property type="protein sequence ID" value="AFU57307.1"/>
    <property type="molecule type" value="Genomic_DNA"/>
</dbReference>
<protein>
    <submittedName>
        <fullName evidence="3">Uncharacterized protein</fullName>
    </submittedName>
</protein>
<keyword evidence="1" id="KW-0812">Transmembrane</keyword>
<accession>K0IHM3</accession>
<organism evidence="3 4">
    <name type="scientific">Nitrososphaera gargensis (strain Ga9.2)</name>
    <dbReference type="NCBI Taxonomy" id="1237085"/>
    <lineage>
        <taxon>Archaea</taxon>
        <taxon>Nitrososphaerota</taxon>
        <taxon>Nitrososphaeria</taxon>
        <taxon>Nitrososphaerales</taxon>
        <taxon>Nitrososphaeraceae</taxon>
        <taxon>Nitrososphaera</taxon>
    </lineage>
</organism>